<dbReference type="RefSeq" id="WP_378165956.1">
    <property type="nucleotide sequence ID" value="NZ_JBHSBU010000001.1"/>
</dbReference>
<gene>
    <name evidence="1" type="ORF">ACFOW7_15615</name>
</gene>
<protein>
    <recommendedName>
        <fullName evidence="3">Ribbon-helix-helix protein, CopG family</fullName>
    </recommendedName>
</protein>
<accession>A0ABV8MRC2</accession>
<keyword evidence="2" id="KW-1185">Reference proteome</keyword>
<dbReference type="Proteomes" id="UP001595791">
    <property type="component" value="Unassembled WGS sequence"/>
</dbReference>
<evidence type="ECO:0008006" key="3">
    <source>
        <dbReference type="Google" id="ProtNLM"/>
    </source>
</evidence>
<comment type="caution">
    <text evidence="1">The sequence shown here is derived from an EMBL/GenBank/DDBJ whole genome shotgun (WGS) entry which is preliminary data.</text>
</comment>
<reference evidence="2" key="1">
    <citation type="journal article" date="2019" name="Int. J. Syst. Evol. Microbiol.">
        <title>The Global Catalogue of Microorganisms (GCM) 10K type strain sequencing project: providing services to taxonomists for standard genome sequencing and annotation.</title>
        <authorList>
            <consortium name="The Broad Institute Genomics Platform"/>
            <consortium name="The Broad Institute Genome Sequencing Center for Infectious Disease"/>
            <person name="Wu L."/>
            <person name="Ma J."/>
        </authorList>
    </citation>
    <scope>NUCLEOTIDE SEQUENCE [LARGE SCALE GENOMIC DNA]</scope>
    <source>
        <strain evidence="2">LMG 29894</strain>
    </source>
</reference>
<name>A0ABV8MRC2_9NEIS</name>
<evidence type="ECO:0000313" key="2">
    <source>
        <dbReference type="Proteomes" id="UP001595791"/>
    </source>
</evidence>
<proteinExistence type="predicted"/>
<organism evidence="1 2">
    <name type="scientific">Chitinimonas lacunae</name>
    <dbReference type="NCBI Taxonomy" id="1963018"/>
    <lineage>
        <taxon>Bacteria</taxon>
        <taxon>Pseudomonadati</taxon>
        <taxon>Pseudomonadota</taxon>
        <taxon>Betaproteobacteria</taxon>
        <taxon>Neisseriales</taxon>
        <taxon>Chitinibacteraceae</taxon>
        <taxon>Chitinimonas</taxon>
    </lineage>
</organism>
<sequence>MPPKLSARWGEAESALKAVQVAFDVEEAVLRAIRRAAFDNELSTSDQIRLVLDLPIAHRPKRPRLTVSLSEADYVALGERYGLPPEQRLAIKEKATAELIRFAGVGPAENG</sequence>
<dbReference type="EMBL" id="JBHSBU010000001">
    <property type="protein sequence ID" value="MFC4160768.1"/>
    <property type="molecule type" value="Genomic_DNA"/>
</dbReference>
<evidence type="ECO:0000313" key="1">
    <source>
        <dbReference type="EMBL" id="MFC4160768.1"/>
    </source>
</evidence>